<feature type="region of interest" description="Disordered" evidence="1">
    <location>
        <begin position="23"/>
        <end position="62"/>
    </location>
</feature>
<keyword evidence="4" id="KW-1185">Reference proteome</keyword>
<evidence type="ECO:0000256" key="1">
    <source>
        <dbReference type="SAM" id="MobiDB-lite"/>
    </source>
</evidence>
<evidence type="ECO:0000313" key="4">
    <source>
        <dbReference type="Proteomes" id="UP000238205"/>
    </source>
</evidence>
<evidence type="ECO:0000256" key="2">
    <source>
        <dbReference type="SAM" id="SignalP"/>
    </source>
</evidence>
<comment type="caution">
    <text evidence="3">The sequence shown here is derived from an EMBL/GenBank/DDBJ whole genome shotgun (WGS) entry which is preliminary data.</text>
</comment>
<sequence length="62" mass="6700">MKKIAKFTALSLTAGMLLAACGDGEDMEEDFPGVEDPATEDELDDDGMNDDLNDDLDDDTDE</sequence>
<dbReference type="PROSITE" id="PS51257">
    <property type="entry name" value="PROKAR_LIPOPROTEIN"/>
    <property type="match status" value="1"/>
</dbReference>
<dbReference type="AlphaFoldDB" id="A0A2T0W9Q9"/>
<feature type="chain" id="PRO_5038749120" evidence="2">
    <location>
        <begin position="20"/>
        <end position="62"/>
    </location>
</feature>
<keyword evidence="2" id="KW-0732">Signal</keyword>
<protein>
    <submittedName>
        <fullName evidence="3">Uncharacterized protein</fullName>
    </submittedName>
</protein>
<gene>
    <name evidence="3" type="ORF">CLV38_10433</name>
</gene>
<organism evidence="3 4">
    <name type="scientific">Alkalibacterium olivapovliticus</name>
    <dbReference type="NCBI Taxonomy" id="99907"/>
    <lineage>
        <taxon>Bacteria</taxon>
        <taxon>Bacillati</taxon>
        <taxon>Bacillota</taxon>
        <taxon>Bacilli</taxon>
        <taxon>Lactobacillales</taxon>
        <taxon>Carnobacteriaceae</taxon>
        <taxon>Alkalibacterium</taxon>
    </lineage>
</organism>
<dbReference type="RefSeq" id="WP_106191319.1">
    <property type="nucleotide sequence ID" value="NZ_PVTO01000004.1"/>
</dbReference>
<dbReference type="EMBL" id="PVTO01000004">
    <property type="protein sequence ID" value="PRY83427.1"/>
    <property type="molecule type" value="Genomic_DNA"/>
</dbReference>
<accession>A0A2T0W9Q9</accession>
<evidence type="ECO:0000313" key="3">
    <source>
        <dbReference type="EMBL" id="PRY83427.1"/>
    </source>
</evidence>
<reference evidence="3 4" key="1">
    <citation type="submission" date="2018-03" db="EMBL/GenBank/DDBJ databases">
        <title>Genomic Encyclopedia of Archaeal and Bacterial Type Strains, Phase II (KMG-II): from individual species to whole genera.</title>
        <authorList>
            <person name="Goeker M."/>
        </authorList>
    </citation>
    <scope>NUCLEOTIDE SEQUENCE [LARGE SCALE GENOMIC DNA]</scope>
    <source>
        <strain evidence="3 4">DSM 13175</strain>
    </source>
</reference>
<proteinExistence type="predicted"/>
<name>A0A2T0W9Q9_9LACT</name>
<dbReference type="OrthoDB" id="9933595at2"/>
<dbReference type="Proteomes" id="UP000238205">
    <property type="component" value="Unassembled WGS sequence"/>
</dbReference>
<feature type="signal peptide" evidence="2">
    <location>
        <begin position="1"/>
        <end position="19"/>
    </location>
</feature>